<sequence>MKIKPPRQEWSCSSHRESIGKALSSPKRSYQPLQQVVPGDRRDRLAAKKLSPGDPIQPTVAENAFVQVINDVQEDFYTRFGAHDGTPPIWQRSIFSDPAYLSFKSQVHIIA</sequence>
<gene>
    <name evidence="2" type="primary">ABSGL_07398.1 scaffold 8789</name>
</gene>
<organism evidence="2">
    <name type="scientific">Absidia glauca</name>
    <name type="common">Pin mould</name>
    <dbReference type="NCBI Taxonomy" id="4829"/>
    <lineage>
        <taxon>Eukaryota</taxon>
        <taxon>Fungi</taxon>
        <taxon>Fungi incertae sedis</taxon>
        <taxon>Mucoromycota</taxon>
        <taxon>Mucoromycotina</taxon>
        <taxon>Mucoromycetes</taxon>
        <taxon>Mucorales</taxon>
        <taxon>Cunninghamellaceae</taxon>
        <taxon>Absidia</taxon>
    </lineage>
</organism>
<evidence type="ECO:0000313" key="2">
    <source>
        <dbReference type="EMBL" id="SAM01655.1"/>
    </source>
</evidence>
<proteinExistence type="predicted"/>
<dbReference type="OrthoDB" id="120763at2759"/>
<dbReference type="EMBL" id="LT553539">
    <property type="protein sequence ID" value="SAM01655.1"/>
    <property type="molecule type" value="Genomic_DNA"/>
</dbReference>
<dbReference type="InParanoid" id="A0A168P2J1"/>
<name>A0A168P2J1_ABSGL</name>
<reference evidence="2" key="1">
    <citation type="submission" date="2016-04" db="EMBL/GenBank/DDBJ databases">
        <authorList>
            <person name="Evans L.H."/>
            <person name="Alamgir A."/>
            <person name="Owens N."/>
            <person name="Weber N.D."/>
            <person name="Virtaneva K."/>
            <person name="Barbian K."/>
            <person name="Babar A."/>
            <person name="Rosenke K."/>
        </authorList>
    </citation>
    <scope>NUCLEOTIDE SEQUENCE [LARGE SCALE GENOMIC DNA]</scope>
    <source>
        <strain evidence="2">CBS 101.48</strain>
    </source>
</reference>
<feature type="region of interest" description="Disordered" evidence="1">
    <location>
        <begin position="1"/>
        <end position="56"/>
    </location>
</feature>
<protein>
    <recommendedName>
        <fullName evidence="4">Ndc10 domain-containing protein</fullName>
    </recommendedName>
</protein>
<dbReference type="AlphaFoldDB" id="A0A168P2J1"/>
<keyword evidence="3" id="KW-1185">Reference proteome</keyword>
<dbReference type="Proteomes" id="UP000078561">
    <property type="component" value="Unassembled WGS sequence"/>
</dbReference>
<evidence type="ECO:0008006" key="4">
    <source>
        <dbReference type="Google" id="ProtNLM"/>
    </source>
</evidence>
<evidence type="ECO:0000256" key="1">
    <source>
        <dbReference type="SAM" id="MobiDB-lite"/>
    </source>
</evidence>
<evidence type="ECO:0000313" key="3">
    <source>
        <dbReference type="Proteomes" id="UP000078561"/>
    </source>
</evidence>
<accession>A0A168P2J1</accession>